<dbReference type="AlphaFoldDB" id="A0A0B0D8X0"/>
<keyword evidence="1" id="KW-0472">Membrane</keyword>
<gene>
    <name evidence="2" type="ORF">AS25_06030</name>
</gene>
<organism evidence="2 3">
    <name type="scientific">Kocuria marina</name>
    <dbReference type="NCBI Taxonomy" id="223184"/>
    <lineage>
        <taxon>Bacteria</taxon>
        <taxon>Bacillati</taxon>
        <taxon>Actinomycetota</taxon>
        <taxon>Actinomycetes</taxon>
        <taxon>Micrococcales</taxon>
        <taxon>Micrococcaceae</taxon>
        <taxon>Kocuria</taxon>
    </lineage>
</organism>
<dbReference type="STRING" id="223184.AS25_06030"/>
<protein>
    <submittedName>
        <fullName evidence="2">Membrane protein</fullName>
    </submittedName>
</protein>
<proteinExistence type="predicted"/>
<keyword evidence="1" id="KW-0812">Transmembrane</keyword>
<sequence length="211" mass="22871">MSRARSFSGLRWWATAVIVLLVITVLILPISGGSKIWLVAMLAFAAVFTVLEVGAKGRILAALMIGLLALYLALAFHRAVLLLGTGGWLPTLLGVAMLVIPAVGTWAMVREIVFGARTERLGRELAARGELPADDLPRTPSGRYVRAAADEHFDVVRREVEADPAEWGGWYRLSLAYSASGDGRRARRAMRTAIALHRGTDPETVLARSGR</sequence>
<accession>A0A0B0D8X0</accession>
<dbReference type="Proteomes" id="UP000030664">
    <property type="component" value="Unassembled WGS sequence"/>
</dbReference>
<evidence type="ECO:0000256" key="1">
    <source>
        <dbReference type="SAM" id="Phobius"/>
    </source>
</evidence>
<feature type="transmembrane region" description="Helical" evidence="1">
    <location>
        <begin position="36"/>
        <end position="53"/>
    </location>
</feature>
<feature type="transmembrane region" description="Helical" evidence="1">
    <location>
        <begin position="60"/>
        <end position="81"/>
    </location>
</feature>
<feature type="transmembrane region" description="Helical" evidence="1">
    <location>
        <begin position="12"/>
        <end position="30"/>
    </location>
</feature>
<feature type="transmembrane region" description="Helical" evidence="1">
    <location>
        <begin position="87"/>
        <end position="109"/>
    </location>
</feature>
<keyword evidence="1" id="KW-1133">Transmembrane helix</keyword>
<reference evidence="2 3" key="1">
    <citation type="submission" date="2014-09" db="EMBL/GenBank/DDBJ databases">
        <title>High-quality draft genome sequence of Kocuria marina SO9-6, an actinobacterium isolated from a copper mine.</title>
        <authorList>
            <person name="Castro D.B."/>
            <person name="Pereira L.B."/>
            <person name="Silva M.V."/>
            <person name="Silva B.P."/>
            <person name="Zanardi B.R."/>
            <person name="Carlos C."/>
            <person name="Belgini D.R."/>
            <person name="Limache E.G."/>
            <person name="Lacerda G.V."/>
            <person name="Nery M.B."/>
            <person name="Gomes M.B."/>
            <person name="Souza S."/>
            <person name="Silva T.M."/>
            <person name="Rodrigues V.D."/>
            <person name="Paulino L.C."/>
            <person name="Vicentini R."/>
            <person name="Ferraz L.F."/>
            <person name="Ottoboni L.M."/>
        </authorList>
    </citation>
    <scope>NUCLEOTIDE SEQUENCE [LARGE SCALE GENOMIC DNA]</scope>
    <source>
        <strain evidence="2 3">SO9-6</strain>
    </source>
</reference>
<comment type="caution">
    <text evidence="2">The sequence shown here is derived from an EMBL/GenBank/DDBJ whole genome shotgun (WGS) entry which is preliminary data.</text>
</comment>
<dbReference type="RefSeq" id="WP_035963400.1">
    <property type="nucleotide sequence ID" value="NZ_JROM01000021.1"/>
</dbReference>
<name>A0A0B0D8X0_9MICC</name>
<evidence type="ECO:0000313" key="2">
    <source>
        <dbReference type="EMBL" id="KHE74401.1"/>
    </source>
</evidence>
<evidence type="ECO:0000313" key="3">
    <source>
        <dbReference type="Proteomes" id="UP000030664"/>
    </source>
</evidence>
<dbReference type="EMBL" id="JROM01000021">
    <property type="protein sequence ID" value="KHE74401.1"/>
    <property type="molecule type" value="Genomic_DNA"/>
</dbReference>
<dbReference type="eggNOG" id="COG5010">
    <property type="taxonomic scope" value="Bacteria"/>
</dbReference>